<dbReference type="Proteomes" id="UP001161017">
    <property type="component" value="Unassembled WGS sequence"/>
</dbReference>
<feature type="compositionally biased region" description="Low complexity" evidence="1">
    <location>
        <begin position="50"/>
        <end position="64"/>
    </location>
</feature>
<accession>A0AA43QRJ8</accession>
<dbReference type="AlphaFoldDB" id="A0AA43QRJ8"/>
<feature type="non-terminal residue" evidence="3">
    <location>
        <position position="64"/>
    </location>
</feature>
<sequence length="64" mass="6269">MHSVTLLSIGLLAVIAQAQSEGSGSESTGSNNSTDTSGNPTLQSGDDDSGMSSGMVTSTMAAMS</sequence>
<gene>
    <name evidence="3" type="ORF">OHK93_001607</name>
</gene>
<keyword evidence="4" id="KW-1185">Reference proteome</keyword>
<reference evidence="3" key="1">
    <citation type="journal article" date="2023" name="Genome Biol. Evol.">
        <title>First Whole Genome Sequence and Flow Cytometry Genome Size Data for the Lichen-Forming Fungus Ramalina farinacea (Ascomycota).</title>
        <authorList>
            <person name="Llewellyn T."/>
            <person name="Mian S."/>
            <person name="Hill R."/>
            <person name="Leitch I.J."/>
            <person name="Gaya E."/>
        </authorList>
    </citation>
    <scope>NUCLEOTIDE SEQUENCE</scope>
    <source>
        <strain evidence="3">LIQ254RAFAR</strain>
    </source>
</reference>
<evidence type="ECO:0000256" key="2">
    <source>
        <dbReference type="SAM" id="SignalP"/>
    </source>
</evidence>
<evidence type="ECO:0000313" key="4">
    <source>
        <dbReference type="Proteomes" id="UP001161017"/>
    </source>
</evidence>
<proteinExistence type="predicted"/>
<feature type="region of interest" description="Disordered" evidence="1">
    <location>
        <begin position="18"/>
        <end position="64"/>
    </location>
</feature>
<evidence type="ECO:0000313" key="3">
    <source>
        <dbReference type="EMBL" id="MDI1490404.1"/>
    </source>
</evidence>
<evidence type="ECO:0000256" key="1">
    <source>
        <dbReference type="SAM" id="MobiDB-lite"/>
    </source>
</evidence>
<feature type="signal peptide" evidence="2">
    <location>
        <begin position="1"/>
        <end position="20"/>
    </location>
</feature>
<keyword evidence="2" id="KW-0732">Signal</keyword>
<dbReference type="EMBL" id="JAPUFD010000011">
    <property type="protein sequence ID" value="MDI1490404.1"/>
    <property type="molecule type" value="Genomic_DNA"/>
</dbReference>
<feature type="chain" id="PRO_5041378672" evidence="2">
    <location>
        <begin position="21"/>
        <end position="64"/>
    </location>
</feature>
<name>A0AA43QRJ8_9LECA</name>
<organism evidence="3 4">
    <name type="scientific">Ramalina farinacea</name>
    <dbReference type="NCBI Taxonomy" id="258253"/>
    <lineage>
        <taxon>Eukaryota</taxon>
        <taxon>Fungi</taxon>
        <taxon>Dikarya</taxon>
        <taxon>Ascomycota</taxon>
        <taxon>Pezizomycotina</taxon>
        <taxon>Lecanoromycetes</taxon>
        <taxon>OSLEUM clade</taxon>
        <taxon>Lecanoromycetidae</taxon>
        <taxon>Lecanorales</taxon>
        <taxon>Lecanorineae</taxon>
        <taxon>Ramalinaceae</taxon>
        <taxon>Ramalina</taxon>
    </lineage>
</organism>
<protein>
    <submittedName>
        <fullName evidence="3">Uncharacterized protein</fullName>
    </submittedName>
</protein>
<comment type="caution">
    <text evidence="3">The sequence shown here is derived from an EMBL/GenBank/DDBJ whole genome shotgun (WGS) entry which is preliminary data.</text>
</comment>
<feature type="compositionally biased region" description="Low complexity" evidence="1">
    <location>
        <begin position="20"/>
        <end position="39"/>
    </location>
</feature>